<feature type="domain" description="Spore germination protein N-terminal" evidence="9">
    <location>
        <begin position="27"/>
        <end position="190"/>
    </location>
</feature>
<evidence type="ECO:0000256" key="2">
    <source>
        <dbReference type="ARBA" id="ARBA00007886"/>
    </source>
</evidence>
<keyword evidence="7" id="KW-0449">Lipoprotein</keyword>
<keyword evidence="3" id="KW-0309">Germination</keyword>
<dbReference type="Gene3D" id="3.30.300.210">
    <property type="entry name" value="Nutrient germinant receptor protein C, domain 3"/>
    <property type="match status" value="1"/>
</dbReference>
<evidence type="ECO:0000313" key="10">
    <source>
        <dbReference type="EMBL" id="PKG26405.1"/>
    </source>
</evidence>
<gene>
    <name evidence="10" type="ORF">CWS20_24190</name>
</gene>
<evidence type="ECO:0000256" key="3">
    <source>
        <dbReference type="ARBA" id="ARBA00022544"/>
    </source>
</evidence>
<comment type="caution">
    <text evidence="10">The sequence shown here is derived from an EMBL/GenBank/DDBJ whole genome shotgun (WGS) entry which is preliminary data.</text>
</comment>
<dbReference type="PROSITE" id="PS51257">
    <property type="entry name" value="PROKAR_LIPOPROTEIN"/>
    <property type="match status" value="1"/>
</dbReference>
<dbReference type="InterPro" id="IPR046953">
    <property type="entry name" value="Spore_GerAC-like_C"/>
</dbReference>
<name>A0A2N0ZA73_9BACI</name>
<dbReference type="AlphaFoldDB" id="A0A2N0ZA73"/>
<dbReference type="Pfam" id="PF05504">
    <property type="entry name" value="Spore_GerAC"/>
    <property type="match status" value="1"/>
</dbReference>
<dbReference type="PANTHER" id="PTHR35789">
    <property type="entry name" value="SPORE GERMINATION PROTEIN B3"/>
    <property type="match status" value="1"/>
</dbReference>
<organism evidence="10 11">
    <name type="scientific">Cytobacillus horneckiae</name>
    <dbReference type="NCBI Taxonomy" id="549687"/>
    <lineage>
        <taxon>Bacteria</taxon>
        <taxon>Bacillati</taxon>
        <taxon>Bacillota</taxon>
        <taxon>Bacilli</taxon>
        <taxon>Bacillales</taxon>
        <taxon>Bacillaceae</taxon>
        <taxon>Cytobacillus</taxon>
    </lineage>
</organism>
<evidence type="ECO:0000313" key="11">
    <source>
        <dbReference type="Proteomes" id="UP000233343"/>
    </source>
</evidence>
<dbReference type="PANTHER" id="PTHR35789:SF1">
    <property type="entry name" value="SPORE GERMINATION PROTEIN B3"/>
    <property type="match status" value="1"/>
</dbReference>
<keyword evidence="11" id="KW-1185">Reference proteome</keyword>
<protein>
    <submittedName>
        <fullName evidence="10">Ger(X)C family spore germination protein</fullName>
    </submittedName>
</protein>
<dbReference type="GO" id="GO:0016020">
    <property type="term" value="C:membrane"/>
    <property type="evidence" value="ECO:0007669"/>
    <property type="project" value="UniProtKB-SubCell"/>
</dbReference>
<evidence type="ECO:0000256" key="4">
    <source>
        <dbReference type="ARBA" id="ARBA00022729"/>
    </source>
</evidence>
<dbReference type="InterPro" id="IPR038501">
    <property type="entry name" value="Spore_GerAC_C_sf"/>
</dbReference>
<dbReference type="InterPro" id="IPR008844">
    <property type="entry name" value="Spore_GerAC-like"/>
</dbReference>
<evidence type="ECO:0000259" key="8">
    <source>
        <dbReference type="Pfam" id="PF05504"/>
    </source>
</evidence>
<dbReference type="InterPro" id="IPR057336">
    <property type="entry name" value="GerAC_N"/>
</dbReference>
<evidence type="ECO:0000256" key="5">
    <source>
        <dbReference type="ARBA" id="ARBA00023136"/>
    </source>
</evidence>
<comment type="subcellular location">
    <subcellularLocation>
        <location evidence="1">Membrane</location>
        <topology evidence="1">Lipid-anchor</topology>
    </subcellularLocation>
</comment>
<dbReference type="EMBL" id="PISD01000068">
    <property type="protein sequence ID" value="PKG26405.1"/>
    <property type="molecule type" value="Genomic_DNA"/>
</dbReference>
<keyword evidence="6" id="KW-0564">Palmitate</keyword>
<evidence type="ECO:0000256" key="1">
    <source>
        <dbReference type="ARBA" id="ARBA00004635"/>
    </source>
</evidence>
<dbReference type="Pfam" id="PF25198">
    <property type="entry name" value="Spore_GerAC_N"/>
    <property type="match status" value="1"/>
</dbReference>
<dbReference type="Proteomes" id="UP000233343">
    <property type="component" value="Unassembled WGS sequence"/>
</dbReference>
<reference evidence="10 11" key="1">
    <citation type="journal article" date="2010" name="Int. J. Syst. Evol. Microbiol.">
        <title>Bacillus horneckiae sp. nov., isolated from a spacecraft-assembly clean room.</title>
        <authorList>
            <person name="Vaishampayan P."/>
            <person name="Probst A."/>
            <person name="Krishnamurthi S."/>
            <person name="Ghosh S."/>
            <person name="Osman S."/>
            <person name="McDowall A."/>
            <person name="Ruckmani A."/>
            <person name="Mayilraj S."/>
            <person name="Venkateswaran K."/>
        </authorList>
    </citation>
    <scope>NUCLEOTIDE SEQUENCE [LARGE SCALE GENOMIC DNA]</scope>
    <source>
        <strain evidence="11">1PO1SC</strain>
    </source>
</reference>
<comment type="similarity">
    <text evidence="2">Belongs to the GerABKC lipoprotein family.</text>
</comment>
<keyword evidence="5" id="KW-0472">Membrane</keyword>
<dbReference type="NCBIfam" id="TIGR02887">
    <property type="entry name" value="spore_ger_x_C"/>
    <property type="match status" value="1"/>
</dbReference>
<dbReference type="GO" id="GO:0009847">
    <property type="term" value="P:spore germination"/>
    <property type="evidence" value="ECO:0007669"/>
    <property type="project" value="InterPro"/>
</dbReference>
<sequence length="361" mass="41071">MGKLRINIGLLAVSATLLTGCMGIETQVVDELQLATAAGFKHIKDDEIEATISFPVFLTDKTVKNATLTATDTLNKELRDRQNLKSEKPIVSGKLEVILFDRQLAERGFFDHLDSLMRDPSIGSKVFVVVLDDDPKDVLSKQYGNKDTGIYLSNIIQQNIETGLIPKTNLHLFTYNYYAEGKDPAIPIMAQSRDGVGIRALGLFKHDKLVHQIEKDELFFYKVLFDSNSSGETMAIKFNEDKKASIINVESTRKYEVLQPMSNAEIKIKVKAKMMIREYNNGLLNKDKMKEMENFIKKRFEEKSAELIQQFQQKGTDPLGIGEQVRTRTRNWDKKKWDELYPNIPITVQAEIEMIESGLIN</sequence>
<evidence type="ECO:0000256" key="7">
    <source>
        <dbReference type="ARBA" id="ARBA00023288"/>
    </source>
</evidence>
<feature type="domain" description="Spore germination GerAC-like C-terminal" evidence="8">
    <location>
        <begin position="202"/>
        <end position="358"/>
    </location>
</feature>
<accession>A0A2N0ZA73</accession>
<keyword evidence="4" id="KW-0732">Signal</keyword>
<evidence type="ECO:0000259" key="9">
    <source>
        <dbReference type="Pfam" id="PF25198"/>
    </source>
</evidence>
<evidence type="ECO:0000256" key="6">
    <source>
        <dbReference type="ARBA" id="ARBA00023139"/>
    </source>
</evidence>
<proteinExistence type="inferred from homology"/>
<dbReference type="RefSeq" id="WP_066198350.1">
    <property type="nucleotide sequence ID" value="NZ_JAFDQP010000004.1"/>
</dbReference>